<comment type="caution">
    <text evidence="9">The sequence shown here is derived from an EMBL/GenBank/DDBJ whole genome shotgun (WGS) entry which is preliminary data.</text>
</comment>
<gene>
    <name evidence="9" type="ORF">DLJ74_09735</name>
</gene>
<dbReference type="PANTHER" id="PTHR47268">
    <property type="entry name" value="ACYLPHOSPHATASE"/>
    <property type="match status" value="1"/>
</dbReference>
<keyword evidence="5 6" id="KW-0378">Hydrolase</keyword>
<dbReference type="PROSITE" id="PS51160">
    <property type="entry name" value="ACYLPHOSPHATASE_3"/>
    <property type="match status" value="1"/>
</dbReference>
<dbReference type="Proteomes" id="UP000245624">
    <property type="component" value="Unassembled WGS sequence"/>
</dbReference>
<dbReference type="InterPro" id="IPR017968">
    <property type="entry name" value="Acylphosphatase_CS"/>
</dbReference>
<reference evidence="9 10" key="1">
    <citation type="submission" date="2018-05" db="EMBL/GenBank/DDBJ databases">
        <title>Genomic analysis of Gracilibacillus dipsosauri DD1 reveals novel features of a salt-tolerant amylase.</title>
        <authorList>
            <person name="Deutch C.E."/>
            <person name="Yang S."/>
        </authorList>
    </citation>
    <scope>NUCLEOTIDE SEQUENCE [LARGE SCALE GENOMIC DNA]</scope>
    <source>
        <strain evidence="9 10">DD1</strain>
    </source>
</reference>
<name>A0A317L0Y1_9BACI</name>
<dbReference type="InterPro" id="IPR020456">
    <property type="entry name" value="Acylphosphatase"/>
</dbReference>
<dbReference type="AlphaFoldDB" id="A0A317L0Y1"/>
<evidence type="ECO:0000256" key="2">
    <source>
        <dbReference type="ARBA" id="ARBA00012150"/>
    </source>
</evidence>
<dbReference type="RefSeq" id="WP_109984305.1">
    <property type="nucleotide sequence ID" value="NZ_QGTD01000008.1"/>
</dbReference>
<evidence type="ECO:0000256" key="4">
    <source>
        <dbReference type="ARBA" id="ARBA00047645"/>
    </source>
</evidence>
<evidence type="ECO:0000259" key="8">
    <source>
        <dbReference type="PROSITE" id="PS51160"/>
    </source>
</evidence>
<evidence type="ECO:0000256" key="3">
    <source>
        <dbReference type="ARBA" id="ARBA00015991"/>
    </source>
</evidence>
<organism evidence="9 10">
    <name type="scientific">Gracilibacillus dipsosauri</name>
    <dbReference type="NCBI Taxonomy" id="178340"/>
    <lineage>
        <taxon>Bacteria</taxon>
        <taxon>Bacillati</taxon>
        <taxon>Bacillota</taxon>
        <taxon>Bacilli</taxon>
        <taxon>Bacillales</taxon>
        <taxon>Bacillaceae</taxon>
        <taxon>Gracilibacillus</taxon>
    </lineage>
</organism>
<evidence type="ECO:0000256" key="6">
    <source>
        <dbReference type="RuleBase" id="RU000553"/>
    </source>
</evidence>
<dbReference type="PROSITE" id="PS00151">
    <property type="entry name" value="ACYLPHOSPHATASE_2"/>
    <property type="match status" value="1"/>
</dbReference>
<evidence type="ECO:0000256" key="5">
    <source>
        <dbReference type="PROSITE-ProRule" id="PRU00520"/>
    </source>
</evidence>
<comment type="similarity">
    <text evidence="1 7">Belongs to the acylphosphatase family.</text>
</comment>
<evidence type="ECO:0000313" key="10">
    <source>
        <dbReference type="Proteomes" id="UP000245624"/>
    </source>
</evidence>
<evidence type="ECO:0000256" key="7">
    <source>
        <dbReference type="RuleBase" id="RU004168"/>
    </source>
</evidence>
<dbReference type="PRINTS" id="PR00112">
    <property type="entry name" value="ACYLPHPHTASE"/>
</dbReference>
<comment type="catalytic activity">
    <reaction evidence="4 5 6">
        <text>an acyl phosphate + H2O = a carboxylate + phosphate + H(+)</text>
        <dbReference type="Rhea" id="RHEA:14965"/>
        <dbReference type="ChEBI" id="CHEBI:15377"/>
        <dbReference type="ChEBI" id="CHEBI:15378"/>
        <dbReference type="ChEBI" id="CHEBI:29067"/>
        <dbReference type="ChEBI" id="CHEBI:43474"/>
        <dbReference type="ChEBI" id="CHEBI:59918"/>
        <dbReference type="EC" id="3.6.1.7"/>
    </reaction>
</comment>
<feature type="domain" description="Acylphosphatase-like" evidence="8">
    <location>
        <begin position="3"/>
        <end position="92"/>
    </location>
</feature>
<evidence type="ECO:0000256" key="1">
    <source>
        <dbReference type="ARBA" id="ARBA00005614"/>
    </source>
</evidence>
<dbReference type="EC" id="3.6.1.7" evidence="2 5"/>
<dbReference type="GO" id="GO:0003998">
    <property type="term" value="F:acylphosphatase activity"/>
    <property type="evidence" value="ECO:0007669"/>
    <property type="project" value="UniProtKB-EC"/>
</dbReference>
<dbReference type="PROSITE" id="PS00150">
    <property type="entry name" value="ACYLPHOSPHATASE_1"/>
    <property type="match status" value="1"/>
</dbReference>
<protein>
    <recommendedName>
        <fullName evidence="3 5">Acylphosphatase</fullName>
        <ecNumber evidence="2 5">3.6.1.7</ecNumber>
    </recommendedName>
</protein>
<dbReference type="PANTHER" id="PTHR47268:SF4">
    <property type="entry name" value="ACYLPHOSPHATASE"/>
    <property type="match status" value="1"/>
</dbReference>
<accession>A0A317L0Y1</accession>
<dbReference type="InterPro" id="IPR001792">
    <property type="entry name" value="Acylphosphatase-like_dom"/>
</dbReference>
<feature type="active site" evidence="5">
    <location>
        <position position="36"/>
    </location>
</feature>
<dbReference type="OrthoDB" id="9808093at2"/>
<proteinExistence type="inferred from homology"/>
<dbReference type="InterPro" id="IPR036046">
    <property type="entry name" value="Acylphosphatase-like_dom_sf"/>
</dbReference>
<feature type="active site" evidence="5">
    <location>
        <position position="18"/>
    </location>
</feature>
<keyword evidence="10" id="KW-1185">Reference proteome</keyword>
<dbReference type="Gene3D" id="3.30.70.100">
    <property type="match status" value="1"/>
</dbReference>
<evidence type="ECO:0000313" key="9">
    <source>
        <dbReference type="EMBL" id="PWU68700.1"/>
    </source>
</evidence>
<sequence>MRHIHAIVNGRVQGVGFRYFTQATAAEYQIVGWVKNLSNGSVEIKAKGDVGNIERFLQKIRQGPSMFAKVSSIDIEELPLEDHDYQRFEIKY</sequence>
<dbReference type="EMBL" id="QGTD01000008">
    <property type="protein sequence ID" value="PWU68700.1"/>
    <property type="molecule type" value="Genomic_DNA"/>
</dbReference>
<dbReference type="Pfam" id="PF00708">
    <property type="entry name" value="Acylphosphatase"/>
    <property type="match status" value="1"/>
</dbReference>
<dbReference type="SUPFAM" id="SSF54975">
    <property type="entry name" value="Acylphosphatase/BLUF domain-like"/>
    <property type="match status" value="1"/>
</dbReference>